<keyword evidence="1" id="KW-1133">Transmembrane helix</keyword>
<reference evidence="2 3" key="1">
    <citation type="submission" date="2019-07" db="EMBL/GenBank/DDBJ databases">
        <title>WGS assembly of Gossypium tomentosum.</title>
        <authorList>
            <person name="Chen Z.J."/>
            <person name="Sreedasyam A."/>
            <person name="Ando A."/>
            <person name="Song Q."/>
            <person name="De L."/>
            <person name="Hulse-Kemp A."/>
            <person name="Ding M."/>
            <person name="Ye W."/>
            <person name="Kirkbride R."/>
            <person name="Jenkins J."/>
            <person name="Plott C."/>
            <person name="Lovell J."/>
            <person name="Lin Y.-M."/>
            <person name="Vaughn R."/>
            <person name="Liu B."/>
            <person name="Li W."/>
            <person name="Simpson S."/>
            <person name="Scheffler B."/>
            <person name="Saski C."/>
            <person name="Grover C."/>
            <person name="Hu G."/>
            <person name="Conover J."/>
            <person name="Carlson J."/>
            <person name="Shu S."/>
            <person name="Boston L."/>
            <person name="Williams M."/>
            <person name="Peterson D."/>
            <person name="Mcgee K."/>
            <person name="Jones D."/>
            <person name="Wendel J."/>
            <person name="Stelly D."/>
            <person name="Grimwood J."/>
            <person name="Schmutz J."/>
        </authorList>
    </citation>
    <scope>NUCLEOTIDE SEQUENCE [LARGE SCALE GENOMIC DNA]</scope>
    <source>
        <strain evidence="2">7179.01</strain>
    </source>
</reference>
<dbReference type="Proteomes" id="UP000322667">
    <property type="component" value="Chromosome A03"/>
</dbReference>
<organism evidence="2 3">
    <name type="scientific">Gossypium tomentosum</name>
    <name type="common">Hawaiian cotton</name>
    <name type="synonym">Gossypium sandvicense</name>
    <dbReference type="NCBI Taxonomy" id="34277"/>
    <lineage>
        <taxon>Eukaryota</taxon>
        <taxon>Viridiplantae</taxon>
        <taxon>Streptophyta</taxon>
        <taxon>Embryophyta</taxon>
        <taxon>Tracheophyta</taxon>
        <taxon>Spermatophyta</taxon>
        <taxon>Magnoliopsida</taxon>
        <taxon>eudicotyledons</taxon>
        <taxon>Gunneridae</taxon>
        <taxon>Pentapetalae</taxon>
        <taxon>rosids</taxon>
        <taxon>malvids</taxon>
        <taxon>Malvales</taxon>
        <taxon>Malvaceae</taxon>
        <taxon>Malvoideae</taxon>
        <taxon>Gossypium</taxon>
    </lineage>
</organism>
<accession>A0A5D2R8B9</accession>
<keyword evidence="3" id="KW-1185">Reference proteome</keyword>
<evidence type="ECO:0000256" key="1">
    <source>
        <dbReference type="SAM" id="Phobius"/>
    </source>
</evidence>
<protein>
    <submittedName>
        <fullName evidence="2">Uncharacterized protein</fullName>
    </submittedName>
</protein>
<evidence type="ECO:0000313" key="2">
    <source>
        <dbReference type="EMBL" id="TYI36573.1"/>
    </source>
</evidence>
<dbReference type="EMBL" id="CM017612">
    <property type="protein sequence ID" value="TYI36573.1"/>
    <property type="molecule type" value="Genomic_DNA"/>
</dbReference>
<keyword evidence="1" id="KW-0812">Transmembrane</keyword>
<feature type="non-terminal residue" evidence="2">
    <location>
        <position position="1"/>
    </location>
</feature>
<gene>
    <name evidence="2" type="ORF">ES332_A03G151100v1</name>
</gene>
<dbReference type="AlphaFoldDB" id="A0A5D2R8B9"/>
<feature type="transmembrane region" description="Helical" evidence="1">
    <location>
        <begin position="12"/>
        <end position="36"/>
    </location>
</feature>
<keyword evidence="1" id="KW-0472">Membrane</keyword>
<name>A0A5D2R8B9_GOSTO</name>
<sequence length="125" mass="14717">FRESVGNKLGQAFNFTLTIIIYFSRLKPFSLFFMLLPSNVIINKFPTYQFNFFNPISSQPYLPLTNPNKAFNLITAFLTPNALNKAFSCFRLRWKLEKRNKWMVVRYEASAIAEKRGRRYLCGEI</sequence>
<proteinExistence type="predicted"/>
<evidence type="ECO:0000313" key="3">
    <source>
        <dbReference type="Proteomes" id="UP000322667"/>
    </source>
</evidence>